<accession>A0A7W7VNJ8</accession>
<dbReference type="PROSITE" id="PS51900">
    <property type="entry name" value="CB"/>
    <property type="match status" value="1"/>
</dbReference>
<dbReference type="PANTHER" id="PTHR30629:SF2">
    <property type="entry name" value="PROPHAGE INTEGRASE INTS-RELATED"/>
    <property type="match status" value="1"/>
</dbReference>
<dbReference type="EMBL" id="JACHJP010000004">
    <property type="protein sequence ID" value="MBB4916966.1"/>
    <property type="molecule type" value="Genomic_DNA"/>
</dbReference>
<evidence type="ECO:0000259" key="6">
    <source>
        <dbReference type="PROSITE" id="PS51898"/>
    </source>
</evidence>
<keyword evidence="2" id="KW-0229">DNA integration</keyword>
<feature type="domain" description="Core-binding (CB)" evidence="7">
    <location>
        <begin position="70"/>
        <end position="151"/>
    </location>
</feature>
<dbReference type="RefSeq" id="WP_184716856.1">
    <property type="nucleotide sequence ID" value="NZ_JACHJP010000004.1"/>
</dbReference>
<dbReference type="InterPro" id="IPR002104">
    <property type="entry name" value="Integrase_catalytic"/>
</dbReference>
<organism evidence="8 9">
    <name type="scientific">Streptosporangium saharense</name>
    <dbReference type="NCBI Taxonomy" id="1706840"/>
    <lineage>
        <taxon>Bacteria</taxon>
        <taxon>Bacillati</taxon>
        <taxon>Actinomycetota</taxon>
        <taxon>Actinomycetes</taxon>
        <taxon>Streptosporangiales</taxon>
        <taxon>Streptosporangiaceae</taxon>
        <taxon>Streptosporangium</taxon>
    </lineage>
</organism>
<feature type="domain" description="Tyr recombinase" evidence="6">
    <location>
        <begin position="173"/>
        <end position="388"/>
    </location>
</feature>
<evidence type="ECO:0000256" key="1">
    <source>
        <dbReference type="ARBA" id="ARBA00008857"/>
    </source>
</evidence>
<dbReference type="Proteomes" id="UP000552644">
    <property type="component" value="Unassembled WGS sequence"/>
</dbReference>
<dbReference type="InterPro" id="IPR011010">
    <property type="entry name" value="DNA_brk_join_enz"/>
</dbReference>
<dbReference type="CDD" id="cd01189">
    <property type="entry name" value="INT_ICEBs1_C_like"/>
    <property type="match status" value="1"/>
</dbReference>
<dbReference type="GO" id="GO:0003677">
    <property type="term" value="F:DNA binding"/>
    <property type="evidence" value="ECO:0007669"/>
    <property type="project" value="UniProtKB-UniRule"/>
</dbReference>
<evidence type="ECO:0000256" key="2">
    <source>
        <dbReference type="ARBA" id="ARBA00022908"/>
    </source>
</evidence>
<keyword evidence="9" id="KW-1185">Reference proteome</keyword>
<keyword evidence="3 5" id="KW-0238">DNA-binding</keyword>
<protein>
    <submittedName>
        <fullName evidence="8">Integrase</fullName>
    </submittedName>
</protein>
<dbReference type="Pfam" id="PF00589">
    <property type="entry name" value="Phage_integrase"/>
    <property type="match status" value="1"/>
</dbReference>
<proteinExistence type="inferred from homology"/>
<comment type="caution">
    <text evidence="8">The sequence shown here is derived from an EMBL/GenBank/DDBJ whole genome shotgun (WGS) entry which is preliminary data.</text>
</comment>
<reference evidence="8 9" key="1">
    <citation type="submission" date="2020-08" db="EMBL/GenBank/DDBJ databases">
        <title>Genomic Encyclopedia of Type Strains, Phase III (KMG-III): the genomes of soil and plant-associated and newly described type strains.</title>
        <authorList>
            <person name="Whitman W."/>
        </authorList>
    </citation>
    <scope>NUCLEOTIDE SEQUENCE [LARGE SCALE GENOMIC DNA]</scope>
    <source>
        <strain evidence="8 9">CECT 8840</strain>
    </source>
</reference>
<evidence type="ECO:0000259" key="7">
    <source>
        <dbReference type="PROSITE" id="PS51900"/>
    </source>
</evidence>
<dbReference type="PANTHER" id="PTHR30629">
    <property type="entry name" value="PROPHAGE INTEGRASE"/>
    <property type="match status" value="1"/>
</dbReference>
<dbReference type="Gene3D" id="1.10.150.130">
    <property type="match status" value="1"/>
</dbReference>
<dbReference type="AlphaFoldDB" id="A0A7W7VNJ8"/>
<dbReference type="SUPFAM" id="SSF56349">
    <property type="entry name" value="DNA breaking-rejoining enzymes"/>
    <property type="match status" value="1"/>
</dbReference>
<evidence type="ECO:0000256" key="3">
    <source>
        <dbReference type="ARBA" id="ARBA00023125"/>
    </source>
</evidence>
<comment type="similarity">
    <text evidence="1">Belongs to the 'phage' integrase family.</text>
</comment>
<name>A0A7W7VNJ8_9ACTN</name>
<dbReference type="GO" id="GO:0015074">
    <property type="term" value="P:DNA integration"/>
    <property type="evidence" value="ECO:0007669"/>
    <property type="project" value="UniProtKB-KW"/>
</dbReference>
<gene>
    <name evidence="8" type="ORF">FHS44_004074</name>
</gene>
<evidence type="ECO:0000313" key="9">
    <source>
        <dbReference type="Proteomes" id="UP000552644"/>
    </source>
</evidence>
<dbReference type="InterPro" id="IPR013762">
    <property type="entry name" value="Integrase-like_cat_sf"/>
</dbReference>
<evidence type="ECO:0000313" key="8">
    <source>
        <dbReference type="EMBL" id="MBB4916966.1"/>
    </source>
</evidence>
<evidence type="ECO:0000256" key="4">
    <source>
        <dbReference type="ARBA" id="ARBA00023172"/>
    </source>
</evidence>
<dbReference type="InterPro" id="IPR028259">
    <property type="entry name" value="AP2-like_int_N"/>
</dbReference>
<dbReference type="Pfam" id="PF14657">
    <property type="entry name" value="Arm-DNA-bind_4"/>
    <property type="match status" value="1"/>
</dbReference>
<dbReference type="GO" id="GO:0006310">
    <property type="term" value="P:DNA recombination"/>
    <property type="evidence" value="ECO:0007669"/>
    <property type="project" value="UniProtKB-KW"/>
</dbReference>
<dbReference type="InterPro" id="IPR010998">
    <property type="entry name" value="Integrase_recombinase_N"/>
</dbReference>
<dbReference type="InterPro" id="IPR044068">
    <property type="entry name" value="CB"/>
</dbReference>
<sequence>MTKRRSRGDGGLHWDERRQRWIATASLGYRPDGKRITKRGSGKTKTEAKAKLKEVLRDHEDGLAVAPGNYTVAEAVRYWLAHGLKGRSARTVALYTDFAEQHVISALGAQRLRKLSVEDVDKWLAVKAATLSTRSLKMIHGILNRSLKNAMKRDKVKRNVVDLCEVPEGREGRKSKALTLAQAEAVLATAEASSVRIRAYIVLSLLTGARTEELRELAWPFLVAFDETRKAWIPVPQAGWEHTDFAVYVWRSVRKGGDTKTEKSRRTLKLPQRCVDVLRQLWDESEDDRVSAEEAGRLGKDLVFCTRNGTPLSAGNVRRDFRKVLTNAGLVAEEWTPREMRHSFVSLLSDSGMSIESISRLVGHTNTVVTETVYRQQIRPVMQEGAVAMDDIFREESEA</sequence>
<evidence type="ECO:0000256" key="5">
    <source>
        <dbReference type="PROSITE-ProRule" id="PRU01248"/>
    </source>
</evidence>
<dbReference type="Gene3D" id="1.10.443.10">
    <property type="entry name" value="Intergrase catalytic core"/>
    <property type="match status" value="1"/>
</dbReference>
<dbReference type="InterPro" id="IPR050808">
    <property type="entry name" value="Phage_Integrase"/>
</dbReference>
<keyword evidence="4" id="KW-0233">DNA recombination</keyword>
<dbReference type="PROSITE" id="PS51898">
    <property type="entry name" value="TYR_RECOMBINASE"/>
    <property type="match status" value="1"/>
</dbReference>